<evidence type="ECO:0000256" key="1">
    <source>
        <dbReference type="ARBA" id="ARBA00004123"/>
    </source>
</evidence>
<dbReference type="OrthoDB" id="5213892at2759"/>
<dbReference type="PANTHER" id="PTHR37534:SF26">
    <property type="entry name" value="TRANSCRIPTION FACTOR, PUTATIVE-RELATED"/>
    <property type="match status" value="1"/>
</dbReference>
<protein>
    <submittedName>
        <fullName evidence="3">Uncharacterized protein</fullName>
    </submittedName>
</protein>
<dbReference type="GO" id="GO:0045944">
    <property type="term" value="P:positive regulation of transcription by RNA polymerase II"/>
    <property type="evidence" value="ECO:0007669"/>
    <property type="project" value="TreeGrafter"/>
</dbReference>
<dbReference type="GO" id="GO:0003700">
    <property type="term" value="F:DNA-binding transcription factor activity"/>
    <property type="evidence" value="ECO:0007669"/>
    <property type="project" value="TreeGrafter"/>
</dbReference>
<dbReference type="EMBL" id="JABEXW010000294">
    <property type="protein sequence ID" value="KAF4966395.1"/>
    <property type="molecule type" value="Genomic_DNA"/>
</dbReference>
<evidence type="ECO:0000313" key="3">
    <source>
        <dbReference type="EMBL" id="KAF4966395.1"/>
    </source>
</evidence>
<dbReference type="AlphaFoldDB" id="A0A8H4X9M7"/>
<name>A0A8H4X9M7_9HYPO</name>
<dbReference type="GO" id="GO:0005634">
    <property type="term" value="C:nucleus"/>
    <property type="evidence" value="ECO:0007669"/>
    <property type="project" value="UniProtKB-SubCell"/>
</dbReference>
<keyword evidence="2" id="KW-0539">Nucleus</keyword>
<dbReference type="InterPro" id="IPR021858">
    <property type="entry name" value="Fun_TF"/>
</dbReference>
<dbReference type="PANTHER" id="PTHR37534">
    <property type="entry name" value="TRANSCRIPTIONAL ACTIVATOR PROTEIN UGA3"/>
    <property type="match status" value="1"/>
</dbReference>
<organism evidence="3 4">
    <name type="scientific">Fusarium sarcochroum</name>
    <dbReference type="NCBI Taxonomy" id="1208366"/>
    <lineage>
        <taxon>Eukaryota</taxon>
        <taxon>Fungi</taxon>
        <taxon>Dikarya</taxon>
        <taxon>Ascomycota</taxon>
        <taxon>Pezizomycotina</taxon>
        <taxon>Sordariomycetes</taxon>
        <taxon>Hypocreomycetidae</taxon>
        <taxon>Hypocreales</taxon>
        <taxon>Nectriaceae</taxon>
        <taxon>Fusarium</taxon>
        <taxon>Fusarium lateritium species complex</taxon>
    </lineage>
</organism>
<accession>A0A8H4X9M7</accession>
<reference evidence="3" key="2">
    <citation type="submission" date="2020-05" db="EMBL/GenBank/DDBJ databases">
        <authorList>
            <person name="Kim H.-S."/>
            <person name="Proctor R.H."/>
            <person name="Brown D.W."/>
        </authorList>
    </citation>
    <scope>NUCLEOTIDE SEQUENCE</scope>
    <source>
        <strain evidence="3">NRRL 20472</strain>
    </source>
</reference>
<dbReference type="Pfam" id="PF11951">
    <property type="entry name" value="Fungal_trans_2"/>
    <property type="match status" value="1"/>
</dbReference>
<dbReference type="Proteomes" id="UP000622797">
    <property type="component" value="Unassembled WGS sequence"/>
</dbReference>
<evidence type="ECO:0000313" key="4">
    <source>
        <dbReference type="Proteomes" id="UP000622797"/>
    </source>
</evidence>
<comment type="subcellular location">
    <subcellularLocation>
        <location evidence="1">Nucleus</location>
    </subcellularLocation>
</comment>
<sequence>MVPRLAPLAFEQKWAALPSIARPRSLAPAIIARQLQDFLTSFSINELQPEDETLVEIITCGIALISFEVLRGSTSNWQPHLCAMASIAITIHGQLQLLQSPGQVSPLLFESKATTAMAFHIPVLLWMDLLACVATQKQPKLPYDEWLGPNCTFQLAHIMGCRNSVMKAIGDLGVLSQWKKESLTINNLDLEKFEKTRQQIEDELEDALDTTLMDSIEAPQCPSGFLRNQEFDQMRAGRQPKEVHVTRIFAAAALAQLLVVSAKVSPNSPSTRTRRAVSRAILEIKMVPQMVSPRQLSWPICVVGCMADQDQRSFFEDLLNSVLSEGTRIFGNCGTVLDVLRACWGYKIERPDELWDCGRTMKEMGICALLI</sequence>
<gene>
    <name evidence="3" type="ORF">FSARC_5904</name>
</gene>
<keyword evidence="4" id="KW-1185">Reference proteome</keyword>
<evidence type="ECO:0000256" key="2">
    <source>
        <dbReference type="ARBA" id="ARBA00023242"/>
    </source>
</evidence>
<proteinExistence type="predicted"/>
<comment type="caution">
    <text evidence="3">The sequence shown here is derived from an EMBL/GenBank/DDBJ whole genome shotgun (WGS) entry which is preliminary data.</text>
</comment>
<reference evidence="3" key="1">
    <citation type="journal article" date="2020" name="BMC Genomics">
        <title>Correction to: Identification and distribution of gene clusters required for synthesis of sphingolipid metabolism inhibitors in diverse species of the filamentous fungus Fusarium.</title>
        <authorList>
            <person name="Kim H.S."/>
            <person name="Lohmar J.M."/>
            <person name="Busman M."/>
            <person name="Brown D.W."/>
            <person name="Naumann T.A."/>
            <person name="Divon H.H."/>
            <person name="Lysoe E."/>
            <person name="Uhlig S."/>
            <person name="Proctor R.H."/>
        </authorList>
    </citation>
    <scope>NUCLEOTIDE SEQUENCE</scope>
    <source>
        <strain evidence="3">NRRL 20472</strain>
    </source>
</reference>
<dbReference type="GO" id="GO:0000976">
    <property type="term" value="F:transcription cis-regulatory region binding"/>
    <property type="evidence" value="ECO:0007669"/>
    <property type="project" value="TreeGrafter"/>
</dbReference>